<accession>A0ABM1RV47</accession>
<keyword evidence="2" id="KW-0813">Transport</keyword>
<evidence type="ECO:0000256" key="5">
    <source>
        <dbReference type="ARBA" id="ARBA00023136"/>
    </source>
</evidence>
<keyword evidence="5 6" id="KW-0472">Membrane</keyword>
<keyword evidence="7" id="KW-1185">Reference proteome</keyword>
<evidence type="ECO:0000313" key="7">
    <source>
        <dbReference type="Proteomes" id="UP000694941"/>
    </source>
</evidence>
<protein>
    <submittedName>
        <fullName evidence="8">Uncharacterized protein LOC106475437</fullName>
    </submittedName>
</protein>
<feature type="non-terminal residue" evidence="8">
    <location>
        <position position="130"/>
    </location>
</feature>
<dbReference type="PANTHER" id="PTHR43385:SF1">
    <property type="entry name" value="RIBOFLAVIN TRANSPORTER RIBJ"/>
    <property type="match status" value="1"/>
</dbReference>
<evidence type="ECO:0000313" key="8">
    <source>
        <dbReference type="RefSeq" id="XP_022235252.1"/>
    </source>
</evidence>
<evidence type="ECO:0000256" key="3">
    <source>
        <dbReference type="ARBA" id="ARBA00022692"/>
    </source>
</evidence>
<dbReference type="Proteomes" id="UP000694941">
    <property type="component" value="Unplaced"/>
</dbReference>
<gene>
    <name evidence="8" type="primary">LOC106475437</name>
</gene>
<feature type="transmembrane region" description="Helical" evidence="6">
    <location>
        <begin position="20"/>
        <end position="43"/>
    </location>
</feature>
<proteinExistence type="predicted"/>
<dbReference type="PANTHER" id="PTHR43385">
    <property type="entry name" value="RIBOFLAVIN TRANSPORTER RIBJ"/>
    <property type="match status" value="1"/>
</dbReference>
<keyword evidence="3 6" id="KW-0812">Transmembrane</keyword>
<evidence type="ECO:0000256" key="2">
    <source>
        <dbReference type="ARBA" id="ARBA00022448"/>
    </source>
</evidence>
<dbReference type="InterPro" id="IPR036259">
    <property type="entry name" value="MFS_trans_sf"/>
</dbReference>
<evidence type="ECO:0000256" key="6">
    <source>
        <dbReference type="SAM" id="Phobius"/>
    </source>
</evidence>
<organism evidence="7 8">
    <name type="scientific">Limulus polyphemus</name>
    <name type="common">Atlantic horseshoe crab</name>
    <dbReference type="NCBI Taxonomy" id="6850"/>
    <lineage>
        <taxon>Eukaryota</taxon>
        <taxon>Metazoa</taxon>
        <taxon>Ecdysozoa</taxon>
        <taxon>Arthropoda</taxon>
        <taxon>Chelicerata</taxon>
        <taxon>Merostomata</taxon>
        <taxon>Xiphosura</taxon>
        <taxon>Limulidae</taxon>
        <taxon>Limulus</taxon>
    </lineage>
</organism>
<name>A0ABM1RV47_LIMPO</name>
<evidence type="ECO:0000256" key="1">
    <source>
        <dbReference type="ARBA" id="ARBA00004141"/>
    </source>
</evidence>
<dbReference type="InterPro" id="IPR052983">
    <property type="entry name" value="MFS_Riboflavin_Transporter"/>
</dbReference>
<comment type="subcellular location">
    <subcellularLocation>
        <location evidence="1">Membrane</location>
        <topology evidence="1">Multi-pass membrane protein</topology>
    </subcellularLocation>
</comment>
<sequence length="130" mass="14501">MKTVLLFTLIATSTGGKVMFLIWVCGLYVAFPICFVCIPAVVSEVFGTKYTVVIFGMILFIAGVSSIVWPVIFTTLIPIFGWFGMFCIIAAFTFVGILVTMLFPETNHQQLKTSKIQKEQEDRNYGSISH</sequence>
<dbReference type="Gene3D" id="1.20.1250.20">
    <property type="entry name" value="MFS general substrate transporter like domains"/>
    <property type="match status" value="1"/>
</dbReference>
<dbReference type="GeneID" id="106475437"/>
<feature type="transmembrane region" description="Helical" evidence="6">
    <location>
        <begin position="50"/>
        <end position="73"/>
    </location>
</feature>
<reference evidence="8" key="1">
    <citation type="submission" date="2025-08" db="UniProtKB">
        <authorList>
            <consortium name="RefSeq"/>
        </authorList>
    </citation>
    <scope>IDENTIFICATION</scope>
    <source>
        <tissue evidence="8">Muscle</tissue>
    </source>
</reference>
<evidence type="ECO:0000256" key="4">
    <source>
        <dbReference type="ARBA" id="ARBA00022989"/>
    </source>
</evidence>
<feature type="transmembrane region" description="Helical" evidence="6">
    <location>
        <begin position="79"/>
        <end position="103"/>
    </location>
</feature>
<dbReference type="SUPFAM" id="SSF103473">
    <property type="entry name" value="MFS general substrate transporter"/>
    <property type="match status" value="1"/>
</dbReference>
<dbReference type="RefSeq" id="XP_022235252.1">
    <property type="nucleotide sequence ID" value="XM_022379544.1"/>
</dbReference>
<keyword evidence="4 6" id="KW-1133">Transmembrane helix</keyword>